<gene>
    <name evidence="1" type="ORF">HELGO_WM5031</name>
</gene>
<name>A0A6S6T994_9BACT</name>
<protein>
    <submittedName>
        <fullName evidence="1">Uncharacterized protein</fullName>
    </submittedName>
</protein>
<dbReference type="SUPFAM" id="SSF50969">
    <property type="entry name" value="YVTN repeat-like/Quinoprotein amine dehydrogenase"/>
    <property type="match status" value="1"/>
</dbReference>
<reference evidence="1" key="1">
    <citation type="submission" date="2020-01" db="EMBL/GenBank/DDBJ databases">
        <authorList>
            <person name="Meier V. D."/>
            <person name="Meier V D."/>
        </authorList>
    </citation>
    <scope>NUCLEOTIDE SEQUENCE</scope>
    <source>
        <strain evidence="1">HLG_WM_MAG_05</strain>
    </source>
</reference>
<dbReference type="EMBL" id="CACVAU010000058">
    <property type="protein sequence ID" value="CAA6819881.1"/>
    <property type="molecule type" value="Genomic_DNA"/>
</dbReference>
<organism evidence="1">
    <name type="scientific">uncultured Sulfurovum sp</name>
    <dbReference type="NCBI Taxonomy" id="269237"/>
    <lineage>
        <taxon>Bacteria</taxon>
        <taxon>Pseudomonadati</taxon>
        <taxon>Campylobacterota</taxon>
        <taxon>Epsilonproteobacteria</taxon>
        <taxon>Campylobacterales</taxon>
        <taxon>Sulfurovaceae</taxon>
        <taxon>Sulfurovum</taxon>
        <taxon>environmental samples</taxon>
    </lineage>
</organism>
<dbReference type="InterPro" id="IPR011044">
    <property type="entry name" value="Quino_amine_DH_bsu"/>
</dbReference>
<accession>A0A6S6T994</accession>
<proteinExistence type="predicted"/>
<evidence type="ECO:0000313" key="1">
    <source>
        <dbReference type="EMBL" id="CAA6819881.1"/>
    </source>
</evidence>
<sequence>MKRYFIIISSLLIVLLSFFIIKTLKERTPQYSTLSIKNIGNFDIINTCAQYPKFLTKLKIPQPIAIDLSQQQHKGLAFLYGHKLRQFLHLKTWEKFDYFSTYVFDPQGHTYLTPMPYISIKEKTFEFQKNIYKVDTHSGKLSIWMTLEEVKATSRNPYGLISLDYDCDDHTLWVSAIDETSYSLNKGVIYHIDIKSKKILNKIEGFDALSLKLVTSNTGKQLLFGGAKDNVLYALDITSLTIKKLFELPNREEKIRKIKLRNQNLLELQTIPFGYSLIAQTSQTGNRRYYQLKWNDSYSSWQLSSK</sequence>
<dbReference type="AlphaFoldDB" id="A0A6S6T994"/>